<evidence type="ECO:0000313" key="2">
    <source>
        <dbReference type="Proteomes" id="UP000254133"/>
    </source>
</evidence>
<dbReference type="InterPro" id="IPR032774">
    <property type="entry name" value="WG_beta_rep"/>
</dbReference>
<dbReference type="AlphaFoldDB" id="A0A378PWQ7"/>
<accession>A0A378PWQ7</accession>
<dbReference type="Pfam" id="PF14903">
    <property type="entry name" value="WG_beta_rep"/>
    <property type="match status" value="2"/>
</dbReference>
<dbReference type="PANTHER" id="PTHR37841">
    <property type="entry name" value="GLR2918 PROTEIN"/>
    <property type="match status" value="1"/>
</dbReference>
<dbReference type="PANTHER" id="PTHR37841:SF1">
    <property type="entry name" value="DUF3298 DOMAIN-CONTAINING PROTEIN"/>
    <property type="match status" value="1"/>
</dbReference>
<dbReference type="Proteomes" id="UP000254133">
    <property type="component" value="Unassembled WGS sequence"/>
</dbReference>
<sequence>MIDKDGKLLLDNIYHKIHIPESLQAIATDVNPQSFVITTLNLDGLDKLKASDESDTATIIDERMRYALVDTKGRMVVPFGHYDNIIDGHDGVFTVEKDGLYGVIDAHGHEIITPMYDNLVMFYQGFSGLYKNGKYGIINLNNKTVIDFKYNVIYMLKSDSGDMFFNAVMDNTSYLYNSQGEKIFELTYPDEHEIFRDDINTFQGKDFFIIAPDFYKSSGQVGLIDTTGNVILPFEYDGIYPFLTGLTSDLDMDDDPQYIKAIKKDGVYFYDTTGKLIKHAHP</sequence>
<proteinExistence type="predicted"/>
<evidence type="ECO:0000313" key="1">
    <source>
        <dbReference type="EMBL" id="STY92898.1"/>
    </source>
</evidence>
<gene>
    <name evidence="1" type="ORF">NCTC9426_01626</name>
</gene>
<dbReference type="EMBL" id="UGPZ01000003">
    <property type="protein sequence ID" value="STY92898.1"/>
    <property type="molecule type" value="Genomic_DNA"/>
</dbReference>
<name>A0A378PWQ7_MORBO</name>
<protein>
    <submittedName>
        <fullName evidence="1">KWG Leptospira</fullName>
    </submittedName>
</protein>
<reference evidence="1 2" key="1">
    <citation type="submission" date="2018-06" db="EMBL/GenBank/DDBJ databases">
        <authorList>
            <consortium name="Pathogen Informatics"/>
            <person name="Doyle S."/>
        </authorList>
    </citation>
    <scope>NUCLEOTIDE SEQUENCE [LARGE SCALE GENOMIC DNA]</scope>
    <source>
        <strain evidence="1 2">NCTC9426</strain>
    </source>
</reference>
<organism evidence="1 2">
    <name type="scientific">Moraxella bovis</name>
    <dbReference type="NCBI Taxonomy" id="476"/>
    <lineage>
        <taxon>Bacteria</taxon>
        <taxon>Pseudomonadati</taxon>
        <taxon>Pseudomonadota</taxon>
        <taxon>Gammaproteobacteria</taxon>
        <taxon>Moraxellales</taxon>
        <taxon>Moraxellaceae</taxon>
        <taxon>Moraxella</taxon>
    </lineage>
</organism>
<dbReference type="RefSeq" id="WP_115369408.1">
    <property type="nucleotide sequence ID" value="NZ_UGPZ01000003.1"/>
</dbReference>